<name>A0A926JU50_9FLAO</name>
<evidence type="ECO:0000256" key="2">
    <source>
        <dbReference type="ARBA" id="ARBA00023125"/>
    </source>
</evidence>
<evidence type="ECO:0000313" key="5">
    <source>
        <dbReference type="EMBL" id="MBC9797595.1"/>
    </source>
</evidence>
<dbReference type="InterPro" id="IPR009057">
    <property type="entry name" value="Homeodomain-like_sf"/>
</dbReference>
<accession>A0A926JU50</accession>
<dbReference type="EMBL" id="JACVDC010000064">
    <property type="protein sequence ID" value="MBC9797595.1"/>
    <property type="molecule type" value="Genomic_DNA"/>
</dbReference>
<evidence type="ECO:0000259" key="4">
    <source>
        <dbReference type="PROSITE" id="PS01124"/>
    </source>
</evidence>
<organism evidence="5 6">
    <name type="scientific">Sinomicrobium weinanense</name>
    <dbReference type="NCBI Taxonomy" id="2842200"/>
    <lineage>
        <taxon>Bacteria</taxon>
        <taxon>Pseudomonadati</taxon>
        <taxon>Bacteroidota</taxon>
        <taxon>Flavobacteriia</taxon>
        <taxon>Flavobacteriales</taxon>
        <taxon>Flavobacteriaceae</taxon>
        <taxon>Sinomicrobium</taxon>
    </lineage>
</organism>
<dbReference type="Pfam" id="PF12833">
    <property type="entry name" value="HTH_18"/>
    <property type="match status" value="1"/>
</dbReference>
<dbReference type="PANTHER" id="PTHR43280">
    <property type="entry name" value="ARAC-FAMILY TRANSCRIPTIONAL REGULATOR"/>
    <property type="match status" value="1"/>
</dbReference>
<feature type="domain" description="HTH araC/xylS-type" evidence="4">
    <location>
        <begin position="135"/>
        <end position="232"/>
    </location>
</feature>
<dbReference type="SMART" id="SM00342">
    <property type="entry name" value="HTH_ARAC"/>
    <property type="match status" value="1"/>
</dbReference>
<dbReference type="PROSITE" id="PS01124">
    <property type="entry name" value="HTH_ARAC_FAMILY_2"/>
    <property type="match status" value="1"/>
</dbReference>
<comment type="caution">
    <text evidence="5">The sequence shown here is derived from an EMBL/GenBank/DDBJ whole genome shotgun (WGS) entry which is preliminary data.</text>
</comment>
<evidence type="ECO:0000313" key="6">
    <source>
        <dbReference type="Proteomes" id="UP000653730"/>
    </source>
</evidence>
<dbReference type="Proteomes" id="UP000653730">
    <property type="component" value="Unassembled WGS sequence"/>
</dbReference>
<evidence type="ECO:0000256" key="3">
    <source>
        <dbReference type="ARBA" id="ARBA00023163"/>
    </source>
</evidence>
<dbReference type="GO" id="GO:0003700">
    <property type="term" value="F:DNA-binding transcription factor activity"/>
    <property type="evidence" value="ECO:0007669"/>
    <property type="project" value="InterPro"/>
</dbReference>
<gene>
    <name evidence="5" type="ORF">IBL28_16590</name>
</gene>
<keyword evidence="3" id="KW-0804">Transcription</keyword>
<dbReference type="AlphaFoldDB" id="A0A926JU50"/>
<keyword evidence="6" id="KW-1185">Reference proteome</keyword>
<dbReference type="PANTHER" id="PTHR43280:SF32">
    <property type="entry name" value="TRANSCRIPTIONAL REGULATORY PROTEIN"/>
    <property type="match status" value="1"/>
</dbReference>
<sequence length="239" mass="28159">MKSDTVLLQPGELIFLSEETSSTITAIHDQTLIGIVLFSRRFAFGAITKTIFPTFLIFPTLGCFSRLQLNTHEVSLLYLLMTLLDIKSKGHKYQQPHNQVLELGFYMLLWELRNLYRHYNRDESFLYTMKHIWFMRFFDTIQIHYKEQHRIQFYADKLHVSTRYLSKTVKEVSGKTAKRFLRDFLLQEAKMLLHDPVSVKAISHALGFNSVQHFSNFFKRHTTISPTAFRESLNDKSIL</sequence>
<keyword evidence="1" id="KW-0805">Transcription regulation</keyword>
<dbReference type="SUPFAM" id="SSF46689">
    <property type="entry name" value="Homeodomain-like"/>
    <property type="match status" value="1"/>
</dbReference>
<dbReference type="InterPro" id="IPR018060">
    <property type="entry name" value="HTH_AraC"/>
</dbReference>
<dbReference type="GO" id="GO:0043565">
    <property type="term" value="F:sequence-specific DNA binding"/>
    <property type="evidence" value="ECO:0007669"/>
    <property type="project" value="InterPro"/>
</dbReference>
<reference evidence="5 6" key="1">
    <citation type="submission" date="2020-09" db="EMBL/GenBank/DDBJ databases">
        <title>Sinomicrobium weinanense sp. nov., a halophilic bacteria isolated from saline-alkali soil.</title>
        <authorList>
            <person name="Wu P."/>
            <person name="Ren H."/>
            <person name="Mei Y."/>
            <person name="Liang Y."/>
            <person name="Chen Z."/>
        </authorList>
    </citation>
    <scope>NUCLEOTIDE SEQUENCE [LARGE SCALE GENOMIC DNA]</scope>
    <source>
        <strain evidence="5 6">FJxs</strain>
    </source>
</reference>
<keyword evidence="2" id="KW-0238">DNA-binding</keyword>
<protein>
    <submittedName>
        <fullName evidence="5">AraC family transcriptional regulator</fullName>
    </submittedName>
</protein>
<dbReference type="Gene3D" id="1.10.10.60">
    <property type="entry name" value="Homeodomain-like"/>
    <property type="match status" value="1"/>
</dbReference>
<proteinExistence type="predicted"/>
<evidence type="ECO:0000256" key="1">
    <source>
        <dbReference type="ARBA" id="ARBA00023015"/>
    </source>
</evidence>